<comment type="caution">
    <text evidence="2">The sequence shown here is derived from an EMBL/GenBank/DDBJ whole genome shotgun (WGS) entry which is preliminary data.</text>
</comment>
<dbReference type="AlphaFoldDB" id="A0A9P6FZ54"/>
<proteinExistence type="predicted"/>
<accession>A0A9P6FZ54</accession>
<feature type="compositionally biased region" description="Basic and acidic residues" evidence="1">
    <location>
        <begin position="40"/>
        <end position="56"/>
    </location>
</feature>
<reference evidence="2" key="1">
    <citation type="journal article" date="2020" name="Fungal Divers.">
        <title>Resolving the Mortierellaceae phylogeny through synthesis of multi-gene phylogenetics and phylogenomics.</title>
        <authorList>
            <person name="Vandepol N."/>
            <person name="Liber J."/>
            <person name="Desiro A."/>
            <person name="Na H."/>
            <person name="Kennedy M."/>
            <person name="Barry K."/>
            <person name="Grigoriev I.V."/>
            <person name="Miller A.N."/>
            <person name="O'Donnell K."/>
            <person name="Stajich J.E."/>
            <person name="Bonito G."/>
        </authorList>
    </citation>
    <scope>NUCLEOTIDE SEQUENCE</scope>
    <source>
        <strain evidence="2">KOD1015</strain>
    </source>
</reference>
<evidence type="ECO:0000313" key="2">
    <source>
        <dbReference type="EMBL" id="KAF9584263.1"/>
    </source>
</evidence>
<dbReference type="OrthoDB" id="198652at2759"/>
<feature type="compositionally biased region" description="Polar residues" evidence="1">
    <location>
        <begin position="14"/>
        <end position="23"/>
    </location>
</feature>
<dbReference type="Proteomes" id="UP000780801">
    <property type="component" value="Unassembled WGS sequence"/>
</dbReference>
<name>A0A9P6FZ54_9FUNG</name>
<feature type="region of interest" description="Disordered" evidence="1">
    <location>
        <begin position="40"/>
        <end position="67"/>
    </location>
</feature>
<evidence type="ECO:0000313" key="3">
    <source>
        <dbReference type="Proteomes" id="UP000780801"/>
    </source>
</evidence>
<keyword evidence="3" id="KW-1185">Reference proteome</keyword>
<gene>
    <name evidence="2" type="ORF">BGW38_007037</name>
</gene>
<protein>
    <submittedName>
        <fullName evidence="2">Uncharacterized protein</fullName>
    </submittedName>
</protein>
<dbReference type="EMBL" id="JAABOA010000458">
    <property type="protein sequence ID" value="KAF9584263.1"/>
    <property type="molecule type" value="Genomic_DNA"/>
</dbReference>
<evidence type="ECO:0000256" key="1">
    <source>
        <dbReference type="SAM" id="MobiDB-lite"/>
    </source>
</evidence>
<sequence>MERKARLGLDGSGKTANENGESTTAWYEWEIQTMERIRTWKSRGEEQKQSRWETGRHHPSIGGKPSKSGVLTLRLYRRMWQQLLDEVTILDVHTTEAKPPNRDDGKVSMKRPVFTVSKSTYSYQALKAAGARFRPAVNEFDKLGMAEGEVIVQLGNKKAKKDRVPSTPQRGE</sequence>
<feature type="region of interest" description="Disordered" evidence="1">
    <location>
        <begin position="1"/>
        <end position="23"/>
    </location>
</feature>
<organism evidence="2 3">
    <name type="scientific">Lunasporangiospora selenospora</name>
    <dbReference type="NCBI Taxonomy" id="979761"/>
    <lineage>
        <taxon>Eukaryota</taxon>
        <taxon>Fungi</taxon>
        <taxon>Fungi incertae sedis</taxon>
        <taxon>Mucoromycota</taxon>
        <taxon>Mortierellomycotina</taxon>
        <taxon>Mortierellomycetes</taxon>
        <taxon>Mortierellales</taxon>
        <taxon>Mortierellaceae</taxon>
        <taxon>Lunasporangiospora</taxon>
    </lineage>
</organism>